<dbReference type="InterPro" id="IPR008030">
    <property type="entry name" value="NmrA-like"/>
</dbReference>
<dbReference type="GO" id="GO:0016491">
    <property type="term" value="F:oxidoreductase activity"/>
    <property type="evidence" value="ECO:0007669"/>
    <property type="project" value="UniProtKB-KW"/>
</dbReference>
<evidence type="ECO:0000256" key="2">
    <source>
        <dbReference type="ARBA" id="ARBA00023002"/>
    </source>
</evidence>
<dbReference type="Pfam" id="PF05368">
    <property type="entry name" value="NmrA"/>
    <property type="match status" value="1"/>
</dbReference>
<accession>A0A9P9AM90</accession>
<proteinExistence type="predicted"/>
<keyword evidence="5" id="KW-1185">Reference proteome</keyword>
<dbReference type="InterPro" id="IPR036291">
    <property type="entry name" value="NAD(P)-bd_dom_sf"/>
</dbReference>
<dbReference type="Gene3D" id="3.90.25.10">
    <property type="entry name" value="UDP-galactose 4-epimerase, domain 1"/>
    <property type="match status" value="1"/>
</dbReference>
<dbReference type="PANTHER" id="PTHR47706:SF9">
    <property type="entry name" value="NMRA-LIKE DOMAIN-CONTAINING PROTEIN-RELATED"/>
    <property type="match status" value="1"/>
</dbReference>
<organism evidence="4 5">
    <name type="scientific">Thelonectria olida</name>
    <dbReference type="NCBI Taxonomy" id="1576542"/>
    <lineage>
        <taxon>Eukaryota</taxon>
        <taxon>Fungi</taxon>
        <taxon>Dikarya</taxon>
        <taxon>Ascomycota</taxon>
        <taxon>Pezizomycotina</taxon>
        <taxon>Sordariomycetes</taxon>
        <taxon>Hypocreomycetidae</taxon>
        <taxon>Hypocreales</taxon>
        <taxon>Nectriaceae</taxon>
        <taxon>Thelonectria</taxon>
    </lineage>
</organism>
<evidence type="ECO:0000259" key="3">
    <source>
        <dbReference type="Pfam" id="PF05368"/>
    </source>
</evidence>
<dbReference type="EMBL" id="JAGPYM010000020">
    <property type="protein sequence ID" value="KAH6884520.1"/>
    <property type="molecule type" value="Genomic_DNA"/>
</dbReference>
<evidence type="ECO:0000313" key="5">
    <source>
        <dbReference type="Proteomes" id="UP000777438"/>
    </source>
</evidence>
<evidence type="ECO:0000313" key="4">
    <source>
        <dbReference type="EMBL" id="KAH6884520.1"/>
    </source>
</evidence>
<dbReference type="PANTHER" id="PTHR47706">
    <property type="entry name" value="NMRA-LIKE FAMILY PROTEIN"/>
    <property type="match status" value="1"/>
</dbReference>
<feature type="domain" description="NmrA-like" evidence="3">
    <location>
        <begin position="3"/>
        <end position="306"/>
    </location>
</feature>
<name>A0A9P9AM90_9HYPO</name>
<dbReference type="SUPFAM" id="SSF51735">
    <property type="entry name" value="NAD(P)-binding Rossmann-fold domains"/>
    <property type="match status" value="1"/>
</dbReference>
<dbReference type="OrthoDB" id="419598at2759"/>
<protein>
    <recommendedName>
        <fullName evidence="3">NmrA-like domain-containing protein</fullName>
    </recommendedName>
</protein>
<dbReference type="AlphaFoldDB" id="A0A9P9AM90"/>
<comment type="caution">
    <text evidence="4">The sequence shown here is derived from an EMBL/GenBank/DDBJ whole genome shotgun (WGS) entry which is preliminary data.</text>
</comment>
<dbReference type="Proteomes" id="UP000777438">
    <property type="component" value="Unassembled WGS sequence"/>
</dbReference>
<gene>
    <name evidence="4" type="ORF">B0T10DRAFT_579231</name>
</gene>
<dbReference type="Gene3D" id="3.40.50.720">
    <property type="entry name" value="NAD(P)-binding Rossmann-like Domain"/>
    <property type="match status" value="1"/>
</dbReference>
<dbReference type="InterPro" id="IPR051609">
    <property type="entry name" value="NmrA/Isoflavone_reductase-like"/>
</dbReference>
<reference evidence="4 5" key="1">
    <citation type="journal article" date="2021" name="Nat. Commun.">
        <title>Genetic determinants of endophytism in the Arabidopsis root mycobiome.</title>
        <authorList>
            <person name="Mesny F."/>
            <person name="Miyauchi S."/>
            <person name="Thiergart T."/>
            <person name="Pickel B."/>
            <person name="Atanasova L."/>
            <person name="Karlsson M."/>
            <person name="Huettel B."/>
            <person name="Barry K.W."/>
            <person name="Haridas S."/>
            <person name="Chen C."/>
            <person name="Bauer D."/>
            <person name="Andreopoulos W."/>
            <person name="Pangilinan J."/>
            <person name="LaButti K."/>
            <person name="Riley R."/>
            <person name="Lipzen A."/>
            <person name="Clum A."/>
            <person name="Drula E."/>
            <person name="Henrissat B."/>
            <person name="Kohler A."/>
            <person name="Grigoriev I.V."/>
            <person name="Martin F.M."/>
            <person name="Hacquard S."/>
        </authorList>
    </citation>
    <scope>NUCLEOTIDE SEQUENCE [LARGE SCALE GENOMIC DNA]</scope>
    <source>
        <strain evidence="4 5">MPI-CAGE-CH-0241</strain>
    </source>
</reference>
<keyword evidence="1" id="KW-0521">NADP</keyword>
<evidence type="ECO:0000256" key="1">
    <source>
        <dbReference type="ARBA" id="ARBA00022857"/>
    </source>
</evidence>
<keyword evidence="2" id="KW-0560">Oxidoreductase</keyword>
<sequence>MSKQQVFLVGATGETGSVILEALLEDGSFDVTCFVRAASVAKPAVKQLQTRGIKIVAGDLTTSVQELISLLKGIDIVISVIFPINARDQIPLIDAAVEAGVKRFLPCNWGTPVARGGIMDLHDLKEEVHDHMFRKRLGFTIIDIGYWYQSSFPLVPSGRFDYAAFKPLNEVYAGGTARNMLIDKRDVGTITVRIINDARTLNKRVYAYGEVLTQNEIHALIEKKTGEKLNLPAKSAEELYATLEAARKELDADPTNLPKTYLQVGAQYDVTKYVREDNTPENADYLGYVNGRELYPDFEYRKFADFVDELIDGKAQRVYPNVQL</sequence>